<dbReference type="Pfam" id="PF07258">
    <property type="entry name" value="COMM_domain"/>
    <property type="match status" value="1"/>
</dbReference>
<evidence type="ECO:0000256" key="2">
    <source>
        <dbReference type="ARBA" id="ARBA00093455"/>
    </source>
</evidence>
<dbReference type="PANTHER" id="PTHR21199">
    <property type="entry name" value="COMM DOMAIN-CONTAINING PROTEIN 1"/>
    <property type="match status" value="1"/>
</dbReference>
<dbReference type="GO" id="GO:1902306">
    <property type="term" value="P:negative regulation of sodium ion transmembrane transport"/>
    <property type="evidence" value="ECO:0007669"/>
    <property type="project" value="TreeGrafter"/>
</dbReference>
<dbReference type="Pfam" id="PF17221">
    <property type="entry name" value="COMMD1_N"/>
    <property type="match status" value="1"/>
</dbReference>
<dbReference type="OrthoDB" id="10251426at2759"/>
<dbReference type="PROSITE" id="PS51269">
    <property type="entry name" value="COMM"/>
    <property type="match status" value="1"/>
</dbReference>
<organism evidence="4 5">
    <name type="scientific">Stylophora pistillata</name>
    <name type="common">Smooth cauliflower coral</name>
    <dbReference type="NCBI Taxonomy" id="50429"/>
    <lineage>
        <taxon>Eukaryota</taxon>
        <taxon>Metazoa</taxon>
        <taxon>Cnidaria</taxon>
        <taxon>Anthozoa</taxon>
        <taxon>Hexacorallia</taxon>
        <taxon>Scleractinia</taxon>
        <taxon>Astrocoeniina</taxon>
        <taxon>Pocilloporidae</taxon>
        <taxon>Stylophora</taxon>
    </lineage>
</organism>
<sequence length="187" mass="21726">MASADKNVVGLLNGLARREYFGESEITDDFLHQELFPDLGREQFDAMLSRYDNLMRNIVSADMDFNQLEAFLTSQTKRKQGSLTQEQAAAFLKFWKSQKVKIHDVLVQRSSWNNRLKDISWRIDLKSQGRHLQQINTPVAIVEMQVEKRSSENKETDVFQFEMDESQLSNILSSIDEIEKKLTSYAQ</sequence>
<proteinExistence type="inferred from homology"/>
<comment type="caution">
    <text evidence="4">The sequence shown here is derived from an EMBL/GenBank/DDBJ whole genome shotgun (WGS) entry which is preliminary data.</text>
</comment>
<dbReference type="GO" id="GO:0055070">
    <property type="term" value="P:copper ion homeostasis"/>
    <property type="evidence" value="ECO:0007669"/>
    <property type="project" value="InterPro"/>
</dbReference>
<accession>A0A2B4SKL7</accession>
<gene>
    <name evidence="4" type="primary">Commd1</name>
    <name evidence="4" type="ORF">AWC38_SpisGene5807</name>
</gene>
<evidence type="ECO:0000256" key="1">
    <source>
        <dbReference type="ARBA" id="ARBA00016551"/>
    </source>
</evidence>
<evidence type="ECO:0000313" key="4">
    <source>
        <dbReference type="EMBL" id="PFX29410.1"/>
    </source>
</evidence>
<dbReference type="AlphaFoldDB" id="A0A2B4SKL7"/>
<dbReference type="GO" id="GO:0031398">
    <property type="term" value="P:positive regulation of protein ubiquitination"/>
    <property type="evidence" value="ECO:0007669"/>
    <property type="project" value="TreeGrafter"/>
</dbReference>
<evidence type="ECO:0000313" key="5">
    <source>
        <dbReference type="Proteomes" id="UP000225706"/>
    </source>
</evidence>
<evidence type="ECO:0000259" key="3">
    <source>
        <dbReference type="PROSITE" id="PS51269"/>
    </source>
</evidence>
<protein>
    <recommendedName>
        <fullName evidence="1">COMM domain-containing protein 1</fullName>
    </recommendedName>
</protein>
<dbReference type="PANTHER" id="PTHR21199:SF1">
    <property type="entry name" value="COMM DOMAIN-CONTAINING PROTEIN 1"/>
    <property type="match status" value="1"/>
</dbReference>
<dbReference type="InterPro" id="IPR037351">
    <property type="entry name" value="Murr1"/>
</dbReference>
<comment type="similarity">
    <text evidence="2">Belongs to the COMM domain-containing protein 1 family.</text>
</comment>
<dbReference type="GO" id="GO:0032434">
    <property type="term" value="P:regulation of proteasomal ubiquitin-dependent protein catabolic process"/>
    <property type="evidence" value="ECO:0007669"/>
    <property type="project" value="TreeGrafter"/>
</dbReference>
<dbReference type="EMBL" id="LSMT01000066">
    <property type="protein sequence ID" value="PFX29410.1"/>
    <property type="molecule type" value="Genomic_DNA"/>
</dbReference>
<name>A0A2B4SKL7_STYPI</name>
<dbReference type="GO" id="GO:2000009">
    <property type="term" value="P:negative regulation of protein localization to cell surface"/>
    <property type="evidence" value="ECO:0007669"/>
    <property type="project" value="TreeGrafter"/>
</dbReference>
<dbReference type="InterPro" id="IPR017920">
    <property type="entry name" value="COMM"/>
</dbReference>
<feature type="domain" description="COMM" evidence="3">
    <location>
        <begin position="115"/>
        <end position="186"/>
    </location>
</feature>
<dbReference type="GO" id="GO:0005768">
    <property type="term" value="C:endosome"/>
    <property type="evidence" value="ECO:0007669"/>
    <property type="project" value="TreeGrafter"/>
</dbReference>
<dbReference type="STRING" id="50429.A0A2B4SKL7"/>
<keyword evidence="5" id="KW-1185">Reference proteome</keyword>
<dbReference type="InterPro" id="IPR033776">
    <property type="entry name" value="COMMD1_N"/>
</dbReference>
<reference evidence="5" key="1">
    <citation type="journal article" date="2017" name="bioRxiv">
        <title>Comparative analysis of the genomes of Stylophora pistillata and Acropora digitifera provides evidence for extensive differences between species of corals.</title>
        <authorList>
            <person name="Voolstra C.R."/>
            <person name="Li Y."/>
            <person name="Liew Y.J."/>
            <person name="Baumgarten S."/>
            <person name="Zoccola D."/>
            <person name="Flot J.-F."/>
            <person name="Tambutte S."/>
            <person name="Allemand D."/>
            <person name="Aranda M."/>
        </authorList>
    </citation>
    <scope>NUCLEOTIDE SEQUENCE [LARGE SCALE GENOMIC DNA]</scope>
</reference>
<dbReference type="Proteomes" id="UP000225706">
    <property type="component" value="Unassembled WGS sequence"/>
</dbReference>